<name>A0AA38SNV9_9ASTR</name>
<sequence length="93" mass="10030">MGYSMVNKDDGEDSRTIEKRCGGGGGEERTNKAHSFDMSVALVVQILESNDGKIHKACILLVEPSINTAVPKKVVDIILEQIKQLGSDSNDGK</sequence>
<keyword evidence="3" id="KW-1185">Reference proteome</keyword>
<gene>
    <name evidence="2" type="ORF">OSB04_025871</name>
</gene>
<dbReference type="AlphaFoldDB" id="A0AA38SNV9"/>
<evidence type="ECO:0000313" key="2">
    <source>
        <dbReference type="EMBL" id="KAJ9546164.1"/>
    </source>
</evidence>
<evidence type="ECO:0000313" key="3">
    <source>
        <dbReference type="Proteomes" id="UP001172457"/>
    </source>
</evidence>
<protein>
    <submittedName>
        <fullName evidence="2">Uncharacterized protein</fullName>
    </submittedName>
</protein>
<organism evidence="2 3">
    <name type="scientific">Centaurea solstitialis</name>
    <name type="common">yellow star-thistle</name>
    <dbReference type="NCBI Taxonomy" id="347529"/>
    <lineage>
        <taxon>Eukaryota</taxon>
        <taxon>Viridiplantae</taxon>
        <taxon>Streptophyta</taxon>
        <taxon>Embryophyta</taxon>
        <taxon>Tracheophyta</taxon>
        <taxon>Spermatophyta</taxon>
        <taxon>Magnoliopsida</taxon>
        <taxon>eudicotyledons</taxon>
        <taxon>Gunneridae</taxon>
        <taxon>Pentapetalae</taxon>
        <taxon>asterids</taxon>
        <taxon>campanulids</taxon>
        <taxon>Asterales</taxon>
        <taxon>Asteraceae</taxon>
        <taxon>Carduoideae</taxon>
        <taxon>Cardueae</taxon>
        <taxon>Centaureinae</taxon>
        <taxon>Centaurea</taxon>
    </lineage>
</organism>
<feature type="compositionally biased region" description="Basic and acidic residues" evidence="1">
    <location>
        <begin position="7"/>
        <end position="30"/>
    </location>
</feature>
<evidence type="ECO:0000256" key="1">
    <source>
        <dbReference type="SAM" id="MobiDB-lite"/>
    </source>
</evidence>
<proteinExistence type="predicted"/>
<comment type="caution">
    <text evidence="2">The sequence shown here is derived from an EMBL/GenBank/DDBJ whole genome shotgun (WGS) entry which is preliminary data.</text>
</comment>
<accession>A0AA38SNV9</accession>
<feature type="region of interest" description="Disordered" evidence="1">
    <location>
        <begin position="1"/>
        <end position="30"/>
    </location>
</feature>
<dbReference type="EMBL" id="JARYMX010000006">
    <property type="protein sequence ID" value="KAJ9546164.1"/>
    <property type="molecule type" value="Genomic_DNA"/>
</dbReference>
<reference evidence="2" key="1">
    <citation type="submission" date="2023-03" db="EMBL/GenBank/DDBJ databases">
        <title>Chromosome-scale reference genome and RAD-based genetic map of yellow starthistle (Centaurea solstitialis) reveal putative structural variation and QTLs associated with invader traits.</title>
        <authorList>
            <person name="Reatini B."/>
            <person name="Cang F.A."/>
            <person name="Jiang Q."/>
            <person name="Mckibben M.T.W."/>
            <person name="Barker M.S."/>
            <person name="Rieseberg L.H."/>
            <person name="Dlugosch K.M."/>
        </authorList>
    </citation>
    <scope>NUCLEOTIDE SEQUENCE</scope>
    <source>
        <strain evidence="2">CAN-66</strain>
        <tissue evidence="2">Leaf</tissue>
    </source>
</reference>
<dbReference type="Proteomes" id="UP001172457">
    <property type="component" value="Chromosome 6"/>
</dbReference>